<evidence type="ECO:0000313" key="8">
    <source>
        <dbReference type="Proteomes" id="UP001597277"/>
    </source>
</evidence>
<keyword evidence="3" id="KW-0378">Hydrolase</keyword>
<dbReference type="SUPFAM" id="SSF53955">
    <property type="entry name" value="Lysozyme-like"/>
    <property type="match status" value="1"/>
</dbReference>
<dbReference type="InterPro" id="IPR007137">
    <property type="entry name" value="DUF348"/>
</dbReference>
<protein>
    <submittedName>
        <fullName evidence="7">Transglycosylase family protein</fullName>
    </submittedName>
</protein>
<keyword evidence="5" id="KW-0472">Membrane</keyword>
<gene>
    <name evidence="7" type="ORF">ACFSE6_05010</name>
</gene>
<sequence>MSQNTTPEPTDAAPPQHAQPRRRRRSLWLALALVPVLVGGGAVAAQAHKTVELEVDGESRTVTTWAGSVDGLLRDQGIDVGEHDLLAPGADAALDEGAEIVVRSAQQVSVQVDGEQRQVWTTAMSQADLVSSLHESGREVTLSASRSLDRSALELPLVVDGEALVRADGEETRVELEGEATVRDALEQAEVEVDRSDHVRVSSAADGTPVVSVTRVERDRRTETERIDFDTVRQADDSMYEGETRVVQEGRPGERTRTFGVIEVGGEQRTNVLLSNEVTREPVDRIIAYGTAERPAPEPEPEPEPAPSSGGGSSSSGGSSGSSSGGSSDSSDSAEAGGSSVPSDVWSQLAQCESGGDPTTNTGNGYYGMYQFTLSTWQSVGGSGLPSEASAAEQTMRAQILQQRAGWGQWPHCAAQLGLL</sequence>
<reference evidence="8" key="1">
    <citation type="journal article" date="2019" name="Int. J. Syst. Evol. Microbiol.">
        <title>The Global Catalogue of Microorganisms (GCM) 10K type strain sequencing project: providing services to taxonomists for standard genome sequencing and annotation.</title>
        <authorList>
            <consortium name="The Broad Institute Genomics Platform"/>
            <consortium name="The Broad Institute Genome Sequencing Center for Infectious Disease"/>
            <person name="Wu L."/>
            <person name="Ma J."/>
        </authorList>
    </citation>
    <scope>NUCLEOTIDE SEQUENCE [LARGE SCALE GENOMIC DNA]</scope>
    <source>
        <strain evidence="8">JCM 17130</strain>
    </source>
</reference>
<dbReference type="InterPro" id="IPR023346">
    <property type="entry name" value="Lysozyme-like_dom_sf"/>
</dbReference>
<feature type="compositionally biased region" description="Low complexity" evidence="4">
    <location>
        <begin position="325"/>
        <end position="340"/>
    </location>
</feature>
<proteinExistence type="inferred from homology"/>
<feature type="compositionally biased region" description="Gly residues" evidence="4">
    <location>
        <begin position="309"/>
        <end position="324"/>
    </location>
</feature>
<dbReference type="EMBL" id="JBHUEE010000002">
    <property type="protein sequence ID" value="MFD1717182.1"/>
    <property type="molecule type" value="Genomic_DNA"/>
</dbReference>
<evidence type="ECO:0000256" key="4">
    <source>
        <dbReference type="SAM" id="MobiDB-lite"/>
    </source>
</evidence>
<comment type="similarity">
    <text evidence="1">Belongs to the transglycosylase family. Rpf subfamily.</text>
</comment>
<evidence type="ECO:0000313" key="7">
    <source>
        <dbReference type="EMBL" id="MFD1717182.1"/>
    </source>
</evidence>
<dbReference type="Pfam" id="PF06737">
    <property type="entry name" value="Transglycosylas"/>
    <property type="match status" value="1"/>
</dbReference>
<dbReference type="RefSeq" id="WP_388002914.1">
    <property type="nucleotide sequence ID" value="NZ_JBHUEE010000002.1"/>
</dbReference>
<organism evidence="7 8">
    <name type="scientific">Georgenia deserti</name>
    <dbReference type="NCBI Taxonomy" id="2093781"/>
    <lineage>
        <taxon>Bacteria</taxon>
        <taxon>Bacillati</taxon>
        <taxon>Actinomycetota</taxon>
        <taxon>Actinomycetes</taxon>
        <taxon>Micrococcales</taxon>
        <taxon>Bogoriellaceae</taxon>
        <taxon>Georgenia</taxon>
    </lineage>
</organism>
<dbReference type="Gene3D" id="1.10.530.10">
    <property type="match status" value="1"/>
</dbReference>
<dbReference type="InterPro" id="IPR010618">
    <property type="entry name" value="RPF"/>
</dbReference>
<evidence type="ECO:0000256" key="2">
    <source>
        <dbReference type="ARBA" id="ARBA00022729"/>
    </source>
</evidence>
<feature type="domain" description="G5" evidence="6">
    <location>
        <begin position="213"/>
        <end position="293"/>
    </location>
</feature>
<keyword evidence="5" id="KW-1133">Transmembrane helix</keyword>
<evidence type="ECO:0000256" key="3">
    <source>
        <dbReference type="ARBA" id="ARBA00022801"/>
    </source>
</evidence>
<evidence type="ECO:0000256" key="1">
    <source>
        <dbReference type="ARBA" id="ARBA00010830"/>
    </source>
</evidence>
<dbReference type="Proteomes" id="UP001597277">
    <property type="component" value="Unassembled WGS sequence"/>
</dbReference>
<accession>A0ABW4L252</accession>
<dbReference type="SMART" id="SM01208">
    <property type="entry name" value="G5"/>
    <property type="match status" value="1"/>
</dbReference>
<name>A0ABW4L252_9MICO</name>
<evidence type="ECO:0000259" key="6">
    <source>
        <dbReference type="PROSITE" id="PS51109"/>
    </source>
</evidence>
<keyword evidence="5" id="KW-0812">Transmembrane</keyword>
<keyword evidence="8" id="KW-1185">Reference proteome</keyword>
<dbReference type="CDD" id="cd13925">
    <property type="entry name" value="RPF"/>
    <property type="match status" value="1"/>
</dbReference>
<keyword evidence="2" id="KW-0732">Signal</keyword>
<comment type="caution">
    <text evidence="7">The sequence shown here is derived from an EMBL/GenBank/DDBJ whole genome shotgun (WGS) entry which is preliminary data.</text>
</comment>
<feature type="transmembrane region" description="Helical" evidence="5">
    <location>
        <begin position="27"/>
        <end position="45"/>
    </location>
</feature>
<dbReference type="Pfam" id="PF07501">
    <property type="entry name" value="G5"/>
    <property type="match status" value="1"/>
</dbReference>
<dbReference type="Pfam" id="PF03990">
    <property type="entry name" value="DUF348"/>
    <property type="match status" value="3"/>
</dbReference>
<dbReference type="PROSITE" id="PS51109">
    <property type="entry name" value="G5"/>
    <property type="match status" value="1"/>
</dbReference>
<feature type="region of interest" description="Disordered" evidence="4">
    <location>
        <begin position="1"/>
        <end position="21"/>
    </location>
</feature>
<evidence type="ECO:0000256" key="5">
    <source>
        <dbReference type="SAM" id="Phobius"/>
    </source>
</evidence>
<feature type="region of interest" description="Disordered" evidence="4">
    <location>
        <begin position="291"/>
        <end position="343"/>
    </location>
</feature>
<dbReference type="Gene3D" id="2.20.230.10">
    <property type="entry name" value="Resuscitation-promoting factor rpfb"/>
    <property type="match status" value="1"/>
</dbReference>
<dbReference type="InterPro" id="IPR011098">
    <property type="entry name" value="G5_dom"/>
</dbReference>